<gene>
    <name evidence="2" type="ORF">BHV80_11045</name>
</gene>
<sequence>MQNEIFWNENTCYEIYNPYSDISPLEPCDAPKMKKYRPKDDRCTNKQIAKRRKKNKNRKTHRRK</sequence>
<evidence type="ECO:0000313" key="2">
    <source>
        <dbReference type="EMBL" id="OKZ46131.1"/>
    </source>
</evidence>
<dbReference type="RefSeq" id="WP_216947847.1">
    <property type="nucleotide sequence ID" value="NZ_JAHPYL010000057.1"/>
</dbReference>
<protein>
    <submittedName>
        <fullName evidence="2">Uncharacterized protein</fullName>
    </submittedName>
</protein>
<dbReference type="Proteomes" id="UP000186631">
    <property type="component" value="Unassembled WGS sequence"/>
</dbReference>
<evidence type="ECO:0000256" key="1">
    <source>
        <dbReference type="SAM" id="MobiDB-lite"/>
    </source>
</evidence>
<reference evidence="2 3" key="1">
    <citation type="journal article" date="2016" name="Nat. Biotechnol.">
        <title>Measurement of bacterial replication rates in microbial communities.</title>
        <authorList>
            <person name="Brown C.T."/>
            <person name="Olm M.R."/>
            <person name="Thomas B.C."/>
            <person name="Banfield J.F."/>
        </authorList>
    </citation>
    <scope>NUCLEOTIDE SEQUENCE [LARGE SCALE GENOMIC DNA]</scope>
    <source>
        <strain evidence="2">42_262</strain>
    </source>
</reference>
<comment type="caution">
    <text evidence="2">The sequence shown here is derived from an EMBL/GenBank/DDBJ whole genome shotgun (WGS) entry which is preliminary data.</text>
</comment>
<dbReference type="EMBL" id="MNQV01000204">
    <property type="protein sequence ID" value="OKZ46131.1"/>
    <property type="molecule type" value="Genomic_DNA"/>
</dbReference>
<evidence type="ECO:0000313" key="3">
    <source>
        <dbReference type="Proteomes" id="UP000186631"/>
    </source>
</evidence>
<proteinExistence type="predicted"/>
<dbReference type="AlphaFoldDB" id="A0A1Q6IZE9"/>
<feature type="compositionally biased region" description="Basic residues" evidence="1">
    <location>
        <begin position="48"/>
        <end position="64"/>
    </location>
</feature>
<feature type="region of interest" description="Disordered" evidence="1">
    <location>
        <begin position="30"/>
        <end position="64"/>
    </location>
</feature>
<accession>A0A1Q6IZE9</accession>
<organism evidence="2 3">
    <name type="scientific">Phocaeicola vulgatus</name>
    <name type="common">Bacteroides vulgatus</name>
    <dbReference type="NCBI Taxonomy" id="821"/>
    <lineage>
        <taxon>Bacteria</taxon>
        <taxon>Pseudomonadati</taxon>
        <taxon>Bacteroidota</taxon>
        <taxon>Bacteroidia</taxon>
        <taxon>Bacteroidales</taxon>
        <taxon>Bacteroidaceae</taxon>
        <taxon>Phocaeicola</taxon>
    </lineage>
</organism>
<name>A0A1Q6IZE9_PHOVU</name>